<proteinExistence type="predicted"/>
<name>A0ABV2IBE8_9HYPH</name>
<dbReference type="RefSeq" id="WP_354434218.1">
    <property type="nucleotide sequence ID" value="NZ_JBEPLY010000006.1"/>
</dbReference>
<accession>A0ABV2IBE8</accession>
<organism evidence="1 2">
    <name type="scientific">Martelella mangrovi</name>
    <dbReference type="NCBI Taxonomy" id="1397477"/>
    <lineage>
        <taxon>Bacteria</taxon>
        <taxon>Pseudomonadati</taxon>
        <taxon>Pseudomonadota</taxon>
        <taxon>Alphaproteobacteria</taxon>
        <taxon>Hyphomicrobiales</taxon>
        <taxon>Aurantimonadaceae</taxon>
        <taxon>Martelella</taxon>
    </lineage>
</organism>
<protein>
    <submittedName>
        <fullName evidence="1">Uncharacterized protein</fullName>
    </submittedName>
</protein>
<reference evidence="1 2" key="1">
    <citation type="submission" date="2024-06" db="EMBL/GenBank/DDBJ databases">
        <title>Genomic Encyclopedia of Type Strains, Phase IV (KMG-IV): sequencing the most valuable type-strain genomes for metagenomic binning, comparative biology and taxonomic classification.</title>
        <authorList>
            <person name="Goeker M."/>
        </authorList>
    </citation>
    <scope>NUCLEOTIDE SEQUENCE [LARGE SCALE GENOMIC DNA]</scope>
    <source>
        <strain evidence="1 2">DSM 28102</strain>
    </source>
</reference>
<evidence type="ECO:0000313" key="2">
    <source>
        <dbReference type="Proteomes" id="UP001549164"/>
    </source>
</evidence>
<dbReference type="EMBL" id="JBEPLY010000006">
    <property type="protein sequence ID" value="MET3600245.1"/>
    <property type="molecule type" value="Genomic_DNA"/>
</dbReference>
<evidence type="ECO:0000313" key="1">
    <source>
        <dbReference type="EMBL" id="MET3600245.1"/>
    </source>
</evidence>
<comment type="caution">
    <text evidence="1">The sequence shown here is derived from an EMBL/GenBank/DDBJ whole genome shotgun (WGS) entry which is preliminary data.</text>
</comment>
<keyword evidence="2" id="KW-1185">Reference proteome</keyword>
<sequence length="70" mass="7705">MKKQMVEFGGQPVGIVVPENGRLRFVAVKFHVHALDGGLYSSMEELRRAIRDHIAQWSGDGPDEQIAAAS</sequence>
<gene>
    <name evidence="1" type="ORF">ABID12_002190</name>
</gene>
<dbReference type="Proteomes" id="UP001549164">
    <property type="component" value="Unassembled WGS sequence"/>
</dbReference>